<accession>A0A9W8E1T9</accession>
<evidence type="ECO:0000256" key="6">
    <source>
        <dbReference type="ARBA" id="ARBA00022771"/>
    </source>
</evidence>
<keyword evidence="5" id="KW-0479">Metal-binding</keyword>
<dbReference type="SUPFAM" id="SSF57850">
    <property type="entry name" value="RING/U-box"/>
    <property type="match status" value="1"/>
</dbReference>
<dbReference type="PANTHER" id="PTHR15067:SF4">
    <property type="entry name" value="E3 UBIQUITIN-PROTEIN LIGASE RNF8"/>
    <property type="match status" value="1"/>
</dbReference>
<dbReference type="OrthoDB" id="10251342at2759"/>
<feature type="signal peptide" evidence="12">
    <location>
        <begin position="1"/>
        <end position="23"/>
    </location>
</feature>
<feature type="transmembrane region" description="Helical" evidence="11">
    <location>
        <begin position="147"/>
        <end position="167"/>
    </location>
</feature>
<evidence type="ECO:0000256" key="4">
    <source>
        <dbReference type="ARBA" id="ARBA00022692"/>
    </source>
</evidence>
<dbReference type="GO" id="GO:0008270">
    <property type="term" value="F:zinc ion binding"/>
    <property type="evidence" value="ECO:0007669"/>
    <property type="project" value="UniProtKB-KW"/>
</dbReference>
<evidence type="ECO:0000256" key="12">
    <source>
        <dbReference type="SAM" id="SignalP"/>
    </source>
</evidence>
<dbReference type="GO" id="GO:0006511">
    <property type="term" value="P:ubiquitin-dependent protein catabolic process"/>
    <property type="evidence" value="ECO:0007669"/>
    <property type="project" value="TreeGrafter"/>
</dbReference>
<evidence type="ECO:0000256" key="3">
    <source>
        <dbReference type="ARBA" id="ARBA00022679"/>
    </source>
</evidence>
<keyword evidence="12" id="KW-0732">Signal</keyword>
<evidence type="ECO:0000256" key="11">
    <source>
        <dbReference type="SAM" id="Phobius"/>
    </source>
</evidence>
<feature type="transmembrane region" description="Helical" evidence="11">
    <location>
        <begin position="173"/>
        <end position="193"/>
    </location>
</feature>
<feature type="transmembrane region" description="Helical" evidence="11">
    <location>
        <begin position="94"/>
        <end position="127"/>
    </location>
</feature>
<feature type="domain" description="E3 ubiquitin-protein ligase synoviolin-like TPR repeats" evidence="13">
    <location>
        <begin position="106"/>
        <end position="318"/>
    </location>
</feature>
<evidence type="ECO:0000256" key="8">
    <source>
        <dbReference type="ARBA" id="ARBA00022833"/>
    </source>
</evidence>
<dbReference type="GO" id="GO:0005829">
    <property type="term" value="C:cytosol"/>
    <property type="evidence" value="ECO:0007669"/>
    <property type="project" value="TreeGrafter"/>
</dbReference>
<dbReference type="Proteomes" id="UP001150569">
    <property type="component" value="Unassembled WGS sequence"/>
</dbReference>
<keyword evidence="10 11" id="KW-0472">Membrane</keyword>
<comment type="subcellular location">
    <subcellularLocation>
        <location evidence="1">Membrane</location>
    </subcellularLocation>
</comment>
<dbReference type="InterPro" id="IPR057992">
    <property type="entry name" value="TPR_SYVN1_N"/>
</dbReference>
<sequence length="387" mass="44919">MSVRAYVLVTFLLTLLIVPRVLELLYETAVGKFDSDWPGAEMGAVDRSLRSNFYPGPPGPVPTAGYWQPIQPQGIAARLSFKQTRLFPYTHDSWFWQSIHLLTLLFTTGRLQFIICLNTLLCILTIVGRATECVFFDRLQPLEYQHLYEHILNFVLFKLCFITVVVQPEWEEAVVWFLLYIFYGFISLFSLLCRDRHERLLAAAEYRITDHLRIVLLLLLICLLDSMILITCFLTLKDLFIFLSFEPSIILIETLQTLIRYVGNALEITGISESELYSDLLTYIDFGADVLVILVSVSYYFHILMLHGLSFKLIVFVLLLNIRSGVVNLRAKIRRFMRRRASEYSLNYRLQDATADELKDSNAICCVICREPMRSAKKMPCRHLFHR</sequence>
<protein>
    <recommendedName>
        <fullName evidence="13">E3 ubiquitin-protein ligase synoviolin-like TPR repeats domain-containing protein</fullName>
    </recommendedName>
</protein>
<proteinExistence type="predicted"/>
<dbReference type="GO" id="GO:0061630">
    <property type="term" value="F:ubiquitin protein ligase activity"/>
    <property type="evidence" value="ECO:0007669"/>
    <property type="project" value="TreeGrafter"/>
</dbReference>
<dbReference type="Pfam" id="PF25563">
    <property type="entry name" value="TPR_SYVN1_N"/>
    <property type="match status" value="1"/>
</dbReference>
<evidence type="ECO:0000256" key="1">
    <source>
        <dbReference type="ARBA" id="ARBA00004370"/>
    </source>
</evidence>
<comment type="caution">
    <text evidence="14">The sequence shown here is derived from an EMBL/GenBank/DDBJ whole genome shotgun (WGS) entry which is preliminary data.</text>
</comment>
<feature type="transmembrane region" description="Helical" evidence="11">
    <location>
        <begin position="214"/>
        <end position="236"/>
    </location>
</feature>
<keyword evidence="15" id="KW-1185">Reference proteome</keyword>
<dbReference type="GO" id="GO:0016567">
    <property type="term" value="P:protein ubiquitination"/>
    <property type="evidence" value="ECO:0007669"/>
    <property type="project" value="TreeGrafter"/>
</dbReference>
<reference evidence="14" key="1">
    <citation type="submission" date="2022-07" db="EMBL/GenBank/DDBJ databases">
        <title>Phylogenomic reconstructions and comparative analyses of Kickxellomycotina fungi.</title>
        <authorList>
            <person name="Reynolds N.K."/>
            <person name="Stajich J.E."/>
            <person name="Barry K."/>
            <person name="Grigoriev I.V."/>
            <person name="Crous P."/>
            <person name="Smith M.E."/>
        </authorList>
    </citation>
    <scope>NUCLEOTIDE SEQUENCE</scope>
    <source>
        <strain evidence="14">RSA 861</strain>
    </source>
</reference>
<dbReference type="PANTHER" id="PTHR15067">
    <property type="entry name" value="E3 UBIQUITIN-PROTEIN LIGASE RNF8"/>
    <property type="match status" value="1"/>
</dbReference>
<keyword evidence="8" id="KW-0862">Zinc</keyword>
<keyword evidence="7" id="KW-0833">Ubl conjugation pathway</keyword>
<evidence type="ECO:0000259" key="13">
    <source>
        <dbReference type="Pfam" id="PF25563"/>
    </source>
</evidence>
<keyword evidence="4 11" id="KW-0812">Transmembrane</keyword>
<keyword evidence="6" id="KW-0863">Zinc-finger</keyword>
<keyword evidence="9 11" id="KW-1133">Transmembrane helix</keyword>
<keyword evidence="3" id="KW-0808">Transferase</keyword>
<evidence type="ECO:0000256" key="7">
    <source>
        <dbReference type="ARBA" id="ARBA00022786"/>
    </source>
</evidence>
<dbReference type="GO" id="GO:0000151">
    <property type="term" value="C:ubiquitin ligase complex"/>
    <property type="evidence" value="ECO:0007669"/>
    <property type="project" value="TreeGrafter"/>
</dbReference>
<dbReference type="EMBL" id="JANBPT010000050">
    <property type="protein sequence ID" value="KAJ1929028.1"/>
    <property type="molecule type" value="Genomic_DNA"/>
</dbReference>
<feature type="chain" id="PRO_5040849932" description="E3 ubiquitin-protein ligase synoviolin-like TPR repeats domain-containing protein" evidence="12">
    <location>
        <begin position="24"/>
        <end position="387"/>
    </location>
</feature>
<evidence type="ECO:0000256" key="9">
    <source>
        <dbReference type="ARBA" id="ARBA00022989"/>
    </source>
</evidence>
<evidence type="ECO:0000256" key="5">
    <source>
        <dbReference type="ARBA" id="ARBA00022723"/>
    </source>
</evidence>
<dbReference type="Gene3D" id="3.30.40.10">
    <property type="entry name" value="Zinc/RING finger domain, C3HC4 (zinc finger)"/>
    <property type="match status" value="1"/>
</dbReference>
<evidence type="ECO:0000313" key="15">
    <source>
        <dbReference type="Proteomes" id="UP001150569"/>
    </source>
</evidence>
<gene>
    <name evidence="14" type="ORF">IWQ60_001524</name>
</gene>
<evidence type="ECO:0000256" key="2">
    <source>
        <dbReference type="ARBA" id="ARBA00004906"/>
    </source>
</evidence>
<evidence type="ECO:0000313" key="14">
    <source>
        <dbReference type="EMBL" id="KAJ1929028.1"/>
    </source>
</evidence>
<name>A0A9W8E1T9_9FUNG</name>
<comment type="pathway">
    <text evidence="2">Protein modification; protein ubiquitination.</text>
</comment>
<dbReference type="AlphaFoldDB" id="A0A9W8E1T9"/>
<evidence type="ECO:0000256" key="10">
    <source>
        <dbReference type="ARBA" id="ARBA00023136"/>
    </source>
</evidence>
<dbReference type="InterPro" id="IPR013083">
    <property type="entry name" value="Znf_RING/FYVE/PHD"/>
</dbReference>
<organism evidence="14 15">
    <name type="scientific">Tieghemiomyces parasiticus</name>
    <dbReference type="NCBI Taxonomy" id="78921"/>
    <lineage>
        <taxon>Eukaryota</taxon>
        <taxon>Fungi</taxon>
        <taxon>Fungi incertae sedis</taxon>
        <taxon>Zoopagomycota</taxon>
        <taxon>Kickxellomycotina</taxon>
        <taxon>Dimargaritomycetes</taxon>
        <taxon>Dimargaritales</taxon>
        <taxon>Dimargaritaceae</taxon>
        <taxon>Tieghemiomyces</taxon>
    </lineage>
</organism>